<evidence type="ECO:0000313" key="1">
    <source>
        <dbReference type="EMBL" id="ORV79982.1"/>
    </source>
</evidence>
<protein>
    <submittedName>
        <fullName evidence="1">Uncharacterized protein</fullName>
    </submittedName>
</protein>
<comment type="caution">
    <text evidence="1">The sequence shown here is derived from an EMBL/GenBank/DDBJ whole genome shotgun (WGS) entry which is preliminary data.</text>
</comment>
<proteinExistence type="predicted"/>
<organism evidence="1 2">
    <name type="scientific">Mycobacterium gordonae</name>
    <dbReference type="NCBI Taxonomy" id="1778"/>
    <lineage>
        <taxon>Bacteria</taxon>
        <taxon>Bacillati</taxon>
        <taxon>Actinomycetota</taxon>
        <taxon>Actinomycetes</taxon>
        <taxon>Mycobacteriales</taxon>
        <taxon>Mycobacteriaceae</taxon>
        <taxon>Mycobacterium</taxon>
    </lineage>
</organism>
<keyword evidence="2" id="KW-1185">Reference proteome</keyword>
<dbReference type="EMBL" id="LQOY01000143">
    <property type="protein sequence ID" value="ORV79982.1"/>
    <property type="molecule type" value="Genomic_DNA"/>
</dbReference>
<dbReference type="Proteomes" id="UP000193928">
    <property type="component" value="Unassembled WGS sequence"/>
</dbReference>
<name>A0A1X1W1P8_MYCGO</name>
<gene>
    <name evidence="1" type="ORF">AWC08_30430</name>
</gene>
<accession>A0A1X1W1P8</accession>
<reference evidence="1 2" key="1">
    <citation type="submission" date="2016-01" db="EMBL/GenBank/DDBJ databases">
        <title>The new phylogeny of the genus Mycobacterium.</title>
        <authorList>
            <person name="Tarcisio F."/>
            <person name="Conor M."/>
            <person name="Antonella G."/>
            <person name="Elisabetta G."/>
            <person name="Giulia F.S."/>
            <person name="Sara T."/>
            <person name="Anna F."/>
            <person name="Clotilde B."/>
            <person name="Roberto B."/>
            <person name="Veronica D.S."/>
            <person name="Fabio R."/>
            <person name="Monica P."/>
            <person name="Olivier J."/>
            <person name="Enrico T."/>
            <person name="Nicola S."/>
        </authorList>
    </citation>
    <scope>NUCLEOTIDE SEQUENCE [LARGE SCALE GENOMIC DNA]</scope>
    <source>
        <strain evidence="1 2">DSM 44160</strain>
    </source>
</reference>
<sequence length="87" mass="9412">MRVDSGDVCSFCQTYTPPTTAAHQFDVLVNRIDIIRHDGNEILQQLPPSAPLFAVVDIVAALSHLRLAAIALDKATNTLEAAEAVNR</sequence>
<dbReference type="AlphaFoldDB" id="A0A1X1W1P8"/>
<evidence type="ECO:0000313" key="2">
    <source>
        <dbReference type="Proteomes" id="UP000193928"/>
    </source>
</evidence>